<feature type="compositionally biased region" description="Basic residues" evidence="1">
    <location>
        <begin position="1"/>
        <end position="31"/>
    </location>
</feature>
<proteinExistence type="predicted"/>
<dbReference type="AlphaFoldDB" id="A0A6C0KJ82"/>
<evidence type="ECO:0000256" key="1">
    <source>
        <dbReference type="SAM" id="MobiDB-lite"/>
    </source>
</evidence>
<dbReference type="EMBL" id="MN740899">
    <property type="protein sequence ID" value="QHU17221.1"/>
    <property type="molecule type" value="Genomic_DNA"/>
</dbReference>
<sequence>MATRKYKRRTQTNKHKKNQSKKRRPRKHRGGCGHCGAPTVGIFGGNAHGAVPGPEAVPIRYYYGLNDHMQDPNNPSAVVDARLSGGNGGNGGKQRKQRKQRGGFSYVNTDMILGSTAYNVPGSFGSHVQAPLAYGLLSGTTSVNPSTYVQPIEHKYNENNPPLA</sequence>
<feature type="region of interest" description="Disordered" evidence="1">
    <location>
        <begin position="1"/>
        <end position="34"/>
    </location>
</feature>
<protein>
    <submittedName>
        <fullName evidence="2">Uncharacterized protein</fullName>
    </submittedName>
</protein>
<feature type="region of interest" description="Disordered" evidence="1">
    <location>
        <begin position="73"/>
        <end position="103"/>
    </location>
</feature>
<evidence type="ECO:0000313" key="2">
    <source>
        <dbReference type="EMBL" id="QHU17221.1"/>
    </source>
</evidence>
<name>A0A6C0KJ82_9ZZZZ</name>
<organism evidence="2">
    <name type="scientific">viral metagenome</name>
    <dbReference type="NCBI Taxonomy" id="1070528"/>
    <lineage>
        <taxon>unclassified sequences</taxon>
        <taxon>metagenomes</taxon>
        <taxon>organismal metagenomes</taxon>
    </lineage>
</organism>
<accession>A0A6C0KJ82</accession>
<reference evidence="2" key="1">
    <citation type="journal article" date="2020" name="Nature">
        <title>Giant virus diversity and host interactions through global metagenomics.</title>
        <authorList>
            <person name="Schulz F."/>
            <person name="Roux S."/>
            <person name="Paez-Espino D."/>
            <person name="Jungbluth S."/>
            <person name="Walsh D.A."/>
            <person name="Denef V.J."/>
            <person name="McMahon K.D."/>
            <person name="Konstantinidis K.T."/>
            <person name="Eloe-Fadrosh E.A."/>
            <person name="Kyrpides N.C."/>
            <person name="Woyke T."/>
        </authorList>
    </citation>
    <scope>NUCLEOTIDE SEQUENCE</scope>
    <source>
        <strain evidence="2">GVMAG-S-3300012000-57</strain>
    </source>
</reference>